<dbReference type="KEGG" id="mxe:MYXE_08040"/>
<keyword evidence="1" id="KW-0560">Oxidoreductase</keyword>
<name>A0AAD1GYG1_MYCXE</name>
<organism evidence="3 4">
    <name type="scientific">Mycobacterium xenopi</name>
    <dbReference type="NCBI Taxonomy" id="1789"/>
    <lineage>
        <taxon>Bacteria</taxon>
        <taxon>Bacillati</taxon>
        <taxon>Actinomycetota</taxon>
        <taxon>Actinomycetes</taxon>
        <taxon>Mycobacteriales</taxon>
        <taxon>Mycobacteriaceae</taxon>
        <taxon>Mycobacterium</taxon>
    </lineage>
</organism>
<sequence length="207" mass="23651">MPYGFEVLGPHIASRSYYPFDADCRTRFERVSVHPQTIAENAVDPHHFRFVHRTPISPTVLREYTDDTTWSAKVGFGRRWLDGVDRPEDTLNTIEIYWRGLGVSFNGEHTREGVRVISICATPVNETTSDIFAGYWIDDESSDFPQRLAAAKQALPQDIEIWNHQRYMDPPGLATSEAAGFKRLRAWARRFYPEADDRPQLAVAHGA</sequence>
<protein>
    <recommendedName>
        <fullName evidence="2">3-ketosteroid-9-alpha-monooxygenase oxygenase component-like C-terminal domain-containing protein</fullName>
    </recommendedName>
</protein>
<gene>
    <name evidence="3" type="ORF">MYXE_08040</name>
</gene>
<accession>A0AAD1GYG1</accession>
<dbReference type="AlphaFoldDB" id="A0AAD1GYG1"/>
<reference evidence="3 4" key="1">
    <citation type="submission" date="2019-12" db="EMBL/GenBank/DDBJ databases">
        <title>Complete genome sequence of Mycolicibacterium xenopi str. JCM15661T.</title>
        <authorList>
            <person name="Yoshida M."/>
            <person name="Fukano H."/>
            <person name="Asakura T."/>
            <person name="Hoshino Y."/>
        </authorList>
    </citation>
    <scope>NUCLEOTIDE SEQUENCE [LARGE SCALE GENOMIC DNA]</scope>
    <source>
        <strain evidence="3 4">JCM 15661T</strain>
    </source>
</reference>
<dbReference type="InterPro" id="IPR045605">
    <property type="entry name" value="KshA-like_C"/>
</dbReference>
<feature type="domain" description="3-ketosteroid-9-alpha-monooxygenase oxygenase component-like C-terminal" evidence="2">
    <location>
        <begin position="25"/>
        <end position="192"/>
    </location>
</feature>
<evidence type="ECO:0000313" key="4">
    <source>
        <dbReference type="Proteomes" id="UP000464624"/>
    </source>
</evidence>
<evidence type="ECO:0000313" key="3">
    <source>
        <dbReference type="EMBL" id="BBU21015.1"/>
    </source>
</evidence>
<dbReference type="EMBL" id="AP022314">
    <property type="protein sequence ID" value="BBU21015.1"/>
    <property type="molecule type" value="Genomic_DNA"/>
</dbReference>
<proteinExistence type="predicted"/>
<dbReference type="GO" id="GO:0008203">
    <property type="term" value="P:cholesterol metabolic process"/>
    <property type="evidence" value="ECO:0007669"/>
    <property type="project" value="InterPro"/>
</dbReference>
<dbReference type="SUPFAM" id="SSF55961">
    <property type="entry name" value="Bet v1-like"/>
    <property type="match status" value="1"/>
</dbReference>
<evidence type="ECO:0000256" key="1">
    <source>
        <dbReference type="ARBA" id="ARBA00023002"/>
    </source>
</evidence>
<dbReference type="Pfam" id="PF19298">
    <property type="entry name" value="KshA_C"/>
    <property type="match status" value="1"/>
</dbReference>
<dbReference type="GO" id="GO:0016491">
    <property type="term" value="F:oxidoreductase activity"/>
    <property type="evidence" value="ECO:0007669"/>
    <property type="project" value="UniProtKB-KW"/>
</dbReference>
<dbReference type="Proteomes" id="UP000464624">
    <property type="component" value="Chromosome"/>
</dbReference>
<evidence type="ECO:0000259" key="2">
    <source>
        <dbReference type="Pfam" id="PF19298"/>
    </source>
</evidence>
<dbReference type="Gene3D" id="3.90.380.10">
    <property type="entry name" value="Naphthalene 1,2-dioxygenase Alpha Subunit, Chain A, domain 1"/>
    <property type="match status" value="1"/>
</dbReference>